<name>A0A8H3W495_9PEZI</name>
<evidence type="ECO:0000256" key="1">
    <source>
        <dbReference type="SAM" id="MobiDB-lite"/>
    </source>
</evidence>
<dbReference type="EMBL" id="WOWK01000102">
    <property type="protein sequence ID" value="KAF0319002.1"/>
    <property type="molecule type" value="Genomic_DNA"/>
</dbReference>
<feature type="compositionally biased region" description="Basic and acidic residues" evidence="1">
    <location>
        <begin position="154"/>
        <end position="165"/>
    </location>
</feature>
<reference evidence="2 3" key="1">
    <citation type="submission" date="2019-12" db="EMBL/GenBank/DDBJ databases">
        <title>A genome sequence resource for the geographically widespread anthracnose pathogen Colletotrichum asianum.</title>
        <authorList>
            <person name="Meng Y."/>
        </authorList>
    </citation>
    <scope>NUCLEOTIDE SEQUENCE [LARGE SCALE GENOMIC DNA]</scope>
    <source>
        <strain evidence="2 3">ICMP 18580</strain>
    </source>
</reference>
<dbReference type="AlphaFoldDB" id="A0A8H3W495"/>
<evidence type="ECO:0000313" key="3">
    <source>
        <dbReference type="Proteomes" id="UP000434172"/>
    </source>
</evidence>
<feature type="compositionally biased region" description="Polar residues" evidence="1">
    <location>
        <begin position="178"/>
        <end position="189"/>
    </location>
</feature>
<feature type="region of interest" description="Disordered" evidence="1">
    <location>
        <begin position="67"/>
        <end position="116"/>
    </location>
</feature>
<feature type="compositionally biased region" description="Polar residues" evidence="1">
    <location>
        <begin position="217"/>
        <end position="226"/>
    </location>
</feature>
<sequence>MSSPTRACNIRMTGLFKKGNTLHRMFGPKVAVLVQVDQNIYSYVSHADWTPVHQFLRTMGIRQENLKGPDQFDTVADRNGTRNSVSVGGSSESQVSPSSLLTTPMRQSVDGGRTEDHPIDELVSSLTRNPMSSQLATSYPPTTESSRYITPDVLHGKEQGGRDIAGDVGPRTAIDWPGSTNMEEQQATRRPQFRGEQGTRKRKRTCTGEERRRKMVTRSQDVRQQF</sequence>
<accession>A0A8H3W495</accession>
<keyword evidence="3" id="KW-1185">Reference proteome</keyword>
<dbReference type="OrthoDB" id="4742325at2759"/>
<feature type="region of interest" description="Disordered" evidence="1">
    <location>
        <begin position="154"/>
        <end position="226"/>
    </location>
</feature>
<feature type="region of interest" description="Disordered" evidence="1">
    <location>
        <begin position="129"/>
        <end position="148"/>
    </location>
</feature>
<protein>
    <submittedName>
        <fullName evidence="2">Uncharacterized protein</fullName>
    </submittedName>
</protein>
<comment type="caution">
    <text evidence="2">The sequence shown here is derived from an EMBL/GenBank/DDBJ whole genome shotgun (WGS) entry which is preliminary data.</text>
</comment>
<proteinExistence type="predicted"/>
<gene>
    <name evidence="2" type="ORF">GQ607_013811</name>
</gene>
<feature type="compositionally biased region" description="Low complexity" evidence="1">
    <location>
        <begin position="84"/>
        <end position="99"/>
    </location>
</feature>
<dbReference type="Proteomes" id="UP000434172">
    <property type="component" value="Unassembled WGS sequence"/>
</dbReference>
<evidence type="ECO:0000313" key="2">
    <source>
        <dbReference type="EMBL" id="KAF0319002.1"/>
    </source>
</evidence>
<organism evidence="2 3">
    <name type="scientific">Colletotrichum asianum</name>
    <dbReference type="NCBI Taxonomy" id="702518"/>
    <lineage>
        <taxon>Eukaryota</taxon>
        <taxon>Fungi</taxon>
        <taxon>Dikarya</taxon>
        <taxon>Ascomycota</taxon>
        <taxon>Pezizomycotina</taxon>
        <taxon>Sordariomycetes</taxon>
        <taxon>Hypocreomycetidae</taxon>
        <taxon>Glomerellales</taxon>
        <taxon>Glomerellaceae</taxon>
        <taxon>Colletotrichum</taxon>
        <taxon>Colletotrichum gloeosporioides species complex</taxon>
    </lineage>
</organism>